<feature type="non-terminal residue" evidence="1">
    <location>
        <position position="47"/>
    </location>
</feature>
<proteinExistence type="predicted"/>
<feature type="non-terminal residue" evidence="1">
    <location>
        <position position="1"/>
    </location>
</feature>
<protein>
    <recommendedName>
        <fullName evidence="2">VCBS repeat-containing protein</fullName>
    </recommendedName>
</protein>
<accession>A0A382EIQ0</accession>
<dbReference type="SUPFAM" id="SSF69318">
    <property type="entry name" value="Integrin alpha N-terminal domain"/>
    <property type="match status" value="1"/>
</dbReference>
<reference evidence="1" key="1">
    <citation type="submission" date="2018-05" db="EMBL/GenBank/DDBJ databases">
        <authorList>
            <person name="Lanie J.A."/>
            <person name="Ng W.-L."/>
            <person name="Kazmierczak K.M."/>
            <person name="Andrzejewski T.M."/>
            <person name="Davidsen T.M."/>
            <person name="Wayne K.J."/>
            <person name="Tettelin H."/>
            <person name="Glass J.I."/>
            <person name="Rusch D."/>
            <person name="Podicherti R."/>
            <person name="Tsui H.-C.T."/>
            <person name="Winkler M.E."/>
        </authorList>
    </citation>
    <scope>NUCLEOTIDE SEQUENCE</scope>
</reference>
<evidence type="ECO:0008006" key="2">
    <source>
        <dbReference type="Google" id="ProtNLM"/>
    </source>
</evidence>
<sequence length="47" mass="4781">VVLGQPSFTATSITTSADGARDVYAVDLDSDGDMDMISGSSIDNTIA</sequence>
<dbReference type="InterPro" id="IPR028994">
    <property type="entry name" value="Integrin_alpha_N"/>
</dbReference>
<dbReference type="AlphaFoldDB" id="A0A382EIQ0"/>
<evidence type="ECO:0000313" key="1">
    <source>
        <dbReference type="EMBL" id="SVB50202.1"/>
    </source>
</evidence>
<gene>
    <name evidence="1" type="ORF">METZ01_LOCUS203056</name>
</gene>
<organism evidence="1">
    <name type="scientific">marine metagenome</name>
    <dbReference type="NCBI Taxonomy" id="408172"/>
    <lineage>
        <taxon>unclassified sequences</taxon>
        <taxon>metagenomes</taxon>
        <taxon>ecological metagenomes</taxon>
    </lineage>
</organism>
<dbReference type="EMBL" id="UINC01044573">
    <property type="protein sequence ID" value="SVB50202.1"/>
    <property type="molecule type" value="Genomic_DNA"/>
</dbReference>
<name>A0A382EIQ0_9ZZZZ</name>